<accession>R4X6A1</accession>
<dbReference type="GO" id="GO:0003906">
    <property type="term" value="F:DNA-(apurinic or apyrimidinic site) endonuclease activity"/>
    <property type="evidence" value="ECO:0007669"/>
    <property type="project" value="TreeGrafter"/>
</dbReference>
<keyword evidence="15" id="KW-1185">Reference proteome</keyword>
<keyword evidence="9" id="KW-0464">Manganese</keyword>
<evidence type="ECO:0000256" key="7">
    <source>
        <dbReference type="ARBA" id="ARBA00023242"/>
    </source>
</evidence>
<name>R4X6A1_TAPDE</name>
<dbReference type="InterPro" id="IPR010666">
    <property type="entry name" value="Znf_GRF"/>
</dbReference>
<dbReference type="InterPro" id="IPR004808">
    <property type="entry name" value="AP_endonuc_1"/>
</dbReference>
<evidence type="ECO:0000256" key="6">
    <source>
        <dbReference type="ARBA" id="ARBA00022842"/>
    </source>
</evidence>
<evidence type="ECO:0000313" key="14">
    <source>
        <dbReference type="EMBL" id="CCG80534.1"/>
    </source>
</evidence>
<feature type="active site" evidence="8">
    <location>
        <position position="145"/>
    </location>
</feature>
<comment type="cofactor">
    <cofactor evidence="9 12">
        <name>Mg(2+)</name>
        <dbReference type="ChEBI" id="CHEBI:18420"/>
    </cofactor>
    <cofactor evidence="9 12">
        <name>Mn(2+)</name>
        <dbReference type="ChEBI" id="CHEBI:29035"/>
    </cofactor>
    <text evidence="9 12">Probably binds two magnesium or manganese ions per subunit.</text>
</comment>
<evidence type="ECO:0000256" key="3">
    <source>
        <dbReference type="ARBA" id="ARBA00022771"/>
    </source>
</evidence>
<dbReference type="InterPro" id="IPR036691">
    <property type="entry name" value="Endo/exonu/phosph_ase_sf"/>
</dbReference>
<keyword evidence="12" id="KW-0234">DNA repair</keyword>
<gene>
    <name evidence="14" type="ORF">TAPDE_000039</name>
</gene>
<dbReference type="VEuPathDB" id="FungiDB:TAPDE_000039"/>
<dbReference type="eggNOG" id="KOG1294">
    <property type="taxonomic scope" value="Eukaryota"/>
</dbReference>
<dbReference type="GO" id="GO:0016829">
    <property type="term" value="F:lyase activity"/>
    <property type="evidence" value="ECO:0007669"/>
    <property type="project" value="UniProtKB-KW"/>
</dbReference>
<feature type="site" description="Important for catalytic activity" evidence="10">
    <location>
        <position position="280"/>
    </location>
</feature>
<dbReference type="AlphaFoldDB" id="R4X6A1"/>
<evidence type="ECO:0000313" key="15">
    <source>
        <dbReference type="Proteomes" id="UP000013776"/>
    </source>
</evidence>
<feature type="binding site" evidence="9">
    <location>
        <position position="42"/>
    </location>
    <ligand>
        <name>Mg(2+)</name>
        <dbReference type="ChEBI" id="CHEBI:18420"/>
        <label>1</label>
    </ligand>
</feature>
<dbReference type="EMBL" id="CAHR02000002">
    <property type="protein sequence ID" value="CCG80534.1"/>
    <property type="molecule type" value="Genomic_DNA"/>
</dbReference>
<keyword evidence="6 9" id="KW-0460">Magnesium</keyword>
<reference evidence="14 15" key="1">
    <citation type="journal article" date="2013" name="MBio">
        <title>Genome sequencing of the plant pathogen Taphrina deformans, the causal agent of peach leaf curl.</title>
        <authorList>
            <person name="Cisse O.H."/>
            <person name="Almeida J.M.G.C.F."/>
            <person name="Fonseca A."/>
            <person name="Kumar A.A."/>
            <person name="Salojaervi J."/>
            <person name="Overmyer K."/>
            <person name="Hauser P.M."/>
            <person name="Pagni M."/>
        </authorList>
    </citation>
    <scope>NUCLEOTIDE SEQUENCE [LARGE SCALE GENOMIC DNA]</scope>
    <source>
        <strain evidence="15">PYCC 5710 / ATCC 11124 / CBS 356.35 / IMI 108563 / JCM 9778 / NBRC 8474</strain>
    </source>
</reference>
<evidence type="ECO:0000256" key="10">
    <source>
        <dbReference type="PIRSR" id="PIRSR604808-3"/>
    </source>
</evidence>
<feature type="site" description="Transition state stabilizer" evidence="10">
    <location>
        <position position="187"/>
    </location>
</feature>
<dbReference type="Pfam" id="PF03372">
    <property type="entry name" value="Exo_endo_phos"/>
    <property type="match status" value="1"/>
</dbReference>
<keyword evidence="3 11" id="KW-0863">Zinc-finger</keyword>
<dbReference type="EC" id="3.1.-.-" evidence="12"/>
<feature type="active site" description="Proton donor/acceptor" evidence="8">
    <location>
        <position position="185"/>
    </location>
</feature>
<dbReference type="PROSITE" id="PS51435">
    <property type="entry name" value="AP_NUCLEASE_F1_4"/>
    <property type="match status" value="1"/>
</dbReference>
<keyword evidence="14" id="KW-0456">Lyase</keyword>
<keyword evidence="2 9" id="KW-0479">Metal-binding</keyword>
<comment type="caution">
    <text evidence="14">The sequence shown here is derived from an EMBL/GenBank/DDBJ whole genome shotgun (WGS) entry which is preliminary data.</text>
</comment>
<keyword evidence="5" id="KW-0862">Zinc</keyword>
<keyword evidence="12" id="KW-0227">DNA damage</keyword>
<comment type="similarity">
    <text evidence="1 12">Belongs to the DNA repair enzymes AP/ExoA family.</text>
</comment>
<dbReference type="Proteomes" id="UP000013776">
    <property type="component" value="Unassembled WGS sequence"/>
</dbReference>
<dbReference type="GO" id="GO:0008270">
    <property type="term" value="F:zinc ion binding"/>
    <property type="evidence" value="ECO:0007669"/>
    <property type="project" value="UniProtKB-KW"/>
</dbReference>
<dbReference type="Pfam" id="PF06839">
    <property type="entry name" value="Zn_ribbon_GRF"/>
    <property type="match status" value="1"/>
</dbReference>
<feature type="binding site" evidence="9">
    <location>
        <position position="185"/>
    </location>
    <ligand>
        <name>Mg(2+)</name>
        <dbReference type="ChEBI" id="CHEBI:18420"/>
        <label>1</label>
    </ligand>
</feature>
<dbReference type="GO" id="GO:0006284">
    <property type="term" value="P:base-excision repair"/>
    <property type="evidence" value="ECO:0007669"/>
    <property type="project" value="TreeGrafter"/>
</dbReference>
<evidence type="ECO:0000256" key="2">
    <source>
        <dbReference type="ARBA" id="ARBA00022723"/>
    </source>
</evidence>
<dbReference type="PANTHER" id="PTHR22748">
    <property type="entry name" value="AP ENDONUCLEASE"/>
    <property type="match status" value="1"/>
</dbReference>
<dbReference type="STRING" id="1097556.R4X6A1"/>
<feature type="binding site" evidence="9">
    <location>
        <position position="187"/>
    </location>
    <ligand>
        <name>Mg(2+)</name>
        <dbReference type="ChEBI" id="CHEBI:18420"/>
        <label>1</label>
    </ligand>
</feature>
<evidence type="ECO:0000256" key="1">
    <source>
        <dbReference type="ARBA" id="ARBA00007092"/>
    </source>
</evidence>
<proteinExistence type="inferred from homology"/>
<evidence type="ECO:0000256" key="4">
    <source>
        <dbReference type="ARBA" id="ARBA00022801"/>
    </source>
</evidence>
<dbReference type="NCBIfam" id="TIGR00633">
    <property type="entry name" value="xth"/>
    <property type="match status" value="1"/>
</dbReference>
<dbReference type="InterPro" id="IPR005135">
    <property type="entry name" value="Endo/exonuclease/phosphatase"/>
</dbReference>
<dbReference type="PROSITE" id="PS51999">
    <property type="entry name" value="ZF_GRF"/>
    <property type="match status" value="1"/>
</dbReference>
<feature type="active site" description="Proton acceptor" evidence="8">
    <location>
        <position position="306"/>
    </location>
</feature>
<evidence type="ECO:0000256" key="12">
    <source>
        <dbReference type="RuleBase" id="RU362131"/>
    </source>
</evidence>
<feature type="binding site" evidence="9">
    <location>
        <position position="306"/>
    </location>
    <ligand>
        <name>Mg(2+)</name>
        <dbReference type="ChEBI" id="CHEBI:18420"/>
        <label>1</label>
    </ligand>
</feature>
<dbReference type="GO" id="GO:0005634">
    <property type="term" value="C:nucleus"/>
    <property type="evidence" value="ECO:0007669"/>
    <property type="project" value="TreeGrafter"/>
</dbReference>
<dbReference type="GO" id="GO:0008311">
    <property type="term" value="F:double-stranded DNA 3'-5' DNA exonuclease activity"/>
    <property type="evidence" value="ECO:0007669"/>
    <property type="project" value="TreeGrafter"/>
</dbReference>
<evidence type="ECO:0000256" key="8">
    <source>
        <dbReference type="PIRSR" id="PIRSR604808-1"/>
    </source>
</evidence>
<feature type="binding site" evidence="9">
    <location>
        <position position="305"/>
    </location>
    <ligand>
        <name>Mg(2+)</name>
        <dbReference type="ChEBI" id="CHEBI:18420"/>
        <label>1</label>
    </ligand>
</feature>
<evidence type="ECO:0000256" key="11">
    <source>
        <dbReference type="PROSITE-ProRule" id="PRU01343"/>
    </source>
</evidence>
<evidence type="ECO:0000256" key="9">
    <source>
        <dbReference type="PIRSR" id="PIRSR604808-2"/>
    </source>
</evidence>
<dbReference type="GO" id="GO:0008081">
    <property type="term" value="F:phosphoric diester hydrolase activity"/>
    <property type="evidence" value="ECO:0007669"/>
    <property type="project" value="TreeGrafter"/>
</dbReference>
<feature type="domain" description="GRF-type" evidence="13">
    <location>
        <begin position="478"/>
        <end position="521"/>
    </location>
</feature>
<protein>
    <recommendedName>
        <fullName evidence="12">DNA-(apurinic or apyrimidinic site) endonuclease</fullName>
        <ecNumber evidence="12">3.1.-.-</ecNumber>
    </recommendedName>
</protein>
<sequence length="521" mass="59022">MRIVTWNVNGIRRVHKDLIRQGKKSWLECLESLEGDVICIQELKSERATMDPIYVNVPGWRSYFTFPVDKKAYSGVAIYVREEYKPVKVETAICGPAYDRYFELDNHELIGGYPLSISTIEARQIDREGRAVVLDFEGFILIGTYCPAGAESDDRVAYRRLWWKALDERCRSLRKLGREVILTGDLNVHCQAIDQVDSDPDEYKLENLGPVGTIFHKLCYGDEGTTDNAVEVREHDGVIVDRACTFIDLTRHFYPEREKMFTCWSVKLSAREGNYGSRIDFVLATPALLPYFTKSDVRPDIHGSDHCPVYAHLNQALVEPHLSISRAQEGDRGRNTSNFISSQRTLSATYFQQKTPPISPVPILTSQESYSEIQTVLDGQKRKASPVMKDAKKSQKTISSFFKSPAGRSPDRVLAKIRDTSPTKESTNLGATLDNFAEQDKTSSAARPTAERTHSIEKRIEVSNAFASLFTRPEVPVCSGHQKPAKLQKTKKKGANQGREFWMCAMPLGDGQCSYWKWRKK</sequence>
<dbReference type="OrthoDB" id="391817at2759"/>
<keyword evidence="7" id="KW-0539">Nucleus</keyword>
<dbReference type="SUPFAM" id="SSF56219">
    <property type="entry name" value="DNase I-like"/>
    <property type="match status" value="1"/>
</dbReference>
<feature type="binding site" evidence="9">
    <location>
        <position position="7"/>
    </location>
    <ligand>
        <name>Mg(2+)</name>
        <dbReference type="ChEBI" id="CHEBI:18420"/>
        <label>1</label>
    </ligand>
</feature>
<evidence type="ECO:0000259" key="13">
    <source>
        <dbReference type="PROSITE" id="PS51999"/>
    </source>
</evidence>
<dbReference type="PANTHER" id="PTHR22748:SF4">
    <property type="entry name" value="DNA-(APURINIC OR APYRIMIDINIC SITE) ENDONUCLEASE 2"/>
    <property type="match status" value="1"/>
</dbReference>
<evidence type="ECO:0000256" key="5">
    <source>
        <dbReference type="ARBA" id="ARBA00022833"/>
    </source>
</evidence>
<dbReference type="Gene3D" id="3.60.10.10">
    <property type="entry name" value="Endonuclease/exonuclease/phosphatase"/>
    <property type="match status" value="1"/>
</dbReference>
<feature type="site" description="Interaction with DNA substrate" evidence="10">
    <location>
        <position position="306"/>
    </location>
</feature>
<organism evidence="14 15">
    <name type="scientific">Taphrina deformans (strain PYCC 5710 / ATCC 11124 / CBS 356.35 / IMI 108563 / JCM 9778 / NBRC 8474)</name>
    <name type="common">Peach leaf curl fungus</name>
    <name type="synonym">Lalaria deformans</name>
    <dbReference type="NCBI Taxonomy" id="1097556"/>
    <lineage>
        <taxon>Eukaryota</taxon>
        <taxon>Fungi</taxon>
        <taxon>Dikarya</taxon>
        <taxon>Ascomycota</taxon>
        <taxon>Taphrinomycotina</taxon>
        <taxon>Taphrinomycetes</taxon>
        <taxon>Taphrinales</taxon>
        <taxon>Taphrinaceae</taxon>
        <taxon>Taphrina</taxon>
    </lineage>
</organism>
<keyword evidence="4" id="KW-0378">Hydrolase</keyword>